<evidence type="ECO:0000256" key="2">
    <source>
        <dbReference type="ARBA" id="ARBA00007362"/>
    </source>
</evidence>
<gene>
    <name evidence="5" type="ORF">OIH86_15465</name>
</gene>
<feature type="transmembrane region" description="Helical" evidence="3">
    <location>
        <begin position="123"/>
        <end position="142"/>
    </location>
</feature>
<dbReference type="PANTHER" id="PTHR22911">
    <property type="entry name" value="ACYL-MALONYL CONDENSING ENZYME-RELATED"/>
    <property type="match status" value="1"/>
</dbReference>
<feature type="transmembrane region" description="Helical" evidence="3">
    <location>
        <begin position="69"/>
        <end position="87"/>
    </location>
</feature>
<feature type="transmembrane region" description="Helical" evidence="3">
    <location>
        <begin position="268"/>
        <end position="287"/>
    </location>
</feature>
<reference evidence="5 6" key="1">
    <citation type="submission" date="2022-10" db="EMBL/GenBank/DDBJ databases">
        <title>Draft genome assembly of moderately radiation resistant bacterium Metabacillus halosaccharovorans.</title>
        <authorList>
            <person name="Pal S."/>
            <person name="Gopinathan A."/>
        </authorList>
    </citation>
    <scope>NUCLEOTIDE SEQUENCE [LARGE SCALE GENOMIC DNA]</scope>
    <source>
        <strain evidence="5 6">VITHBRA001</strain>
    </source>
</reference>
<dbReference type="SUPFAM" id="SSF103481">
    <property type="entry name" value="Multidrug resistance efflux transporter EmrE"/>
    <property type="match status" value="2"/>
</dbReference>
<feature type="transmembrane region" description="Helical" evidence="3">
    <location>
        <begin position="182"/>
        <end position="204"/>
    </location>
</feature>
<feature type="transmembrane region" description="Helical" evidence="3">
    <location>
        <begin position="93"/>
        <end position="116"/>
    </location>
</feature>
<protein>
    <submittedName>
        <fullName evidence="5">DMT family transporter</fullName>
    </submittedName>
</protein>
<dbReference type="RefSeq" id="WP_264143500.1">
    <property type="nucleotide sequence ID" value="NZ_JAOYEY010000043.1"/>
</dbReference>
<keyword evidence="3" id="KW-0812">Transmembrane</keyword>
<keyword evidence="3" id="KW-0472">Membrane</keyword>
<feature type="transmembrane region" description="Helical" evidence="3">
    <location>
        <begin position="38"/>
        <end position="57"/>
    </location>
</feature>
<keyword evidence="3" id="KW-1133">Transmembrane helix</keyword>
<evidence type="ECO:0000256" key="1">
    <source>
        <dbReference type="ARBA" id="ARBA00004127"/>
    </source>
</evidence>
<organism evidence="5 6">
    <name type="scientific">Metabacillus halosaccharovorans</name>
    <dbReference type="NCBI Taxonomy" id="930124"/>
    <lineage>
        <taxon>Bacteria</taxon>
        <taxon>Bacillati</taxon>
        <taxon>Bacillota</taxon>
        <taxon>Bacilli</taxon>
        <taxon>Bacillales</taxon>
        <taxon>Bacillaceae</taxon>
        <taxon>Metabacillus</taxon>
    </lineage>
</organism>
<feature type="domain" description="EamA" evidence="4">
    <location>
        <begin position="152"/>
        <end position="286"/>
    </location>
</feature>
<dbReference type="Proteomes" id="UP001526147">
    <property type="component" value="Unassembled WGS sequence"/>
</dbReference>
<evidence type="ECO:0000313" key="5">
    <source>
        <dbReference type="EMBL" id="MCV9887036.1"/>
    </source>
</evidence>
<dbReference type="EMBL" id="JAOYEY010000043">
    <property type="protein sequence ID" value="MCV9887036.1"/>
    <property type="molecule type" value="Genomic_DNA"/>
</dbReference>
<keyword evidence="6" id="KW-1185">Reference proteome</keyword>
<proteinExistence type="inferred from homology"/>
<feature type="transmembrane region" description="Helical" evidence="3">
    <location>
        <begin position="148"/>
        <end position="170"/>
    </location>
</feature>
<evidence type="ECO:0000313" key="6">
    <source>
        <dbReference type="Proteomes" id="UP001526147"/>
    </source>
</evidence>
<comment type="caution">
    <text evidence="5">The sequence shown here is derived from an EMBL/GenBank/DDBJ whole genome shotgun (WGS) entry which is preliminary data.</text>
</comment>
<comment type="similarity">
    <text evidence="2">Belongs to the EamA transporter family.</text>
</comment>
<dbReference type="InterPro" id="IPR037185">
    <property type="entry name" value="EmrE-like"/>
</dbReference>
<name>A0ABT3DJ24_9BACI</name>
<evidence type="ECO:0000259" key="4">
    <source>
        <dbReference type="Pfam" id="PF00892"/>
    </source>
</evidence>
<dbReference type="PANTHER" id="PTHR22911:SF76">
    <property type="entry name" value="EAMA DOMAIN-CONTAINING PROTEIN"/>
    <property type="match status" value="1"/>
</dbReference>
<feature type="transmembrane region" description="Helical" evidence="3">
    <location>
        <begin position="243"/>
        <end position="262"/>
    </location>
</feature>
<feature type="domain" description="EamA" evidence="4">
    <location>
        <begin position="11"/>
        <end position="140"/>
    </location>
</feature>
<comment type="subcellular location">
    <subcellularLocation>
        <location evidence="1">Endomembrane system</location>
        <topology evidence="1">Multi-pass membrane protein</topology>
    </subcellularLocation>
</comment>
<evidence type="ECO:0000256" key="3">
    <source>
        <dbReference type="SAM" id="Phobius"/>
    </source>
</evidence>
<dbReference type="InterPro" id="IPR000620">
    <property type="entry name" value="EamA_dom"/>
</dbReference>
<feature type="transmembrane region" description="Helical" evidence="3">
    <location>
        <begin position="216"/>
        <end position="236"/>
    </location>
</feature>
<sequence>MESSPRFLPYAALIVGVIAVSTSAIFVKLATAPAPVIAFYRLLFSTVLIAPIFFLRHFSEMKNLSKKDWIYSTIAGVLLAFHFILWFESLNYTSVASSVVLVTLQPLFAFIGTFLFFKEKVSIVAIISGLIAITGSVIISWGDFKISGIALIGDLLALAACAMITAYLLFGQGIRKRHSLTLYTFIVYGISSVTLLCYCLLLQYPLGPYPKEDWMYFLLLAVVATLLGHSLFNWSLKWVSTNTISVMILFEPVGSIILAYYILGEKMILPQVIGGMIIMIGIIFYVFERKILKVMQKEIKPTN</sequence>
<accession>A0ABT3DJ24</accession>
<dbReference type="Pfam" id="PF00892">
    <property type="entry name" value="EamA"/>
    <property type="match status" value="2"/>
</dbReference>
<feature type="transmembrane region" description="Helical" evidence="3">
    <location>
        <begin position="7"/>
        <end position="26"/>
    </location>
</feature>